<reference evidence="5 6" key="1">
    <citation type="submission" date="2013-03" db="EMBL/GenBank/DDBJ databases">
        <title>Salinisphaera dokdonensis CL-ES53 Genome Sequencing.</title>
        <authorList>
            <person name="Li C."/>
            <person name="Lai Q."/>
            <person name="Shao Z."/>
        </authorList>
    </citation>
    <scope>NUCLEOTIDE SEQUENCE [LARGE SCALE GENOMIC DNA]</scope>
    <source>
        <strain evidence="5 6">CL-ES53</strain>
    </source>
</reference>
<keyword evidence="2" id="KW-0810">Translation regulation</keyword>
<gene>
    <name evidence="5" type="ORF">SADO_09964</name>
</gene>
<dbReference type="Gene3D" id="2.60.40.4380">
    <property type="entry name" value="Translational regulator CsrA"/>
    <property type="match status" value="1"/>
</dbReference>
<name>A0ABV2B2F4_9GAMM</name>
<dbReference type="PANTHER" id="PTHR34984">
    <property type="entry name" value="CARBON STORAGE REGULATOR"/>
    <property type="match status" value="1"/>
</dbReference>
<dbReference type="Pfam" id="PF02599">
    <property type="entry name" value="CsrA"/>
    <property type="match status" value="1"/>
</dbReference>
<protein>
    <submittedName>
        <fullName evidence="5">Carbon storage regulator</fullName>
    </submittedName>
</protein>
<dbReference type="Proteomes" id="UP001460888">
    <property type="component" value="Unassembled WGS sequence"/>
</dbReference>
<evidence type="ECO:0000313" key="6">
    <source>
        <dbReference type="Proteomes" id="UP001460888"/>
    </source>
</evidence>
<dbReference type="SUPFAM" id="SSF117130">
    <property type="entry name" value="CsrA-like"/>
    <property type="match status" value="1"/>
</dbReference>
<keyword evidence="1" id="KW-0963">Cytoplasm</keyword>
<evidence type="ECO:0000256" key="2">
    <source>
        <dbReference type="ARBA" id="ARBA00022845"/>
    </source>
</evidence>
<dbReference type="EMBL" id="APND01000003">
    <property type="protein sequence ID" value="MES1929573.1"/>
    <property type="molecule type" value="Genomic_DNA"/>
</dbReference>
<dbReference type="PANTHER" id="PTHR34984:SF1">
    <property type="entry name" value="CARBON STORAGE REGULATOR"/>
    <property type="match status" value="1"/>
</dbReference>
<evidence type="ECO:0000256" key="4">
    <source>
        <dbReference type="ARBA" id="ARBA00023159"/>
    </source>
</evidence>
<comment type="caution">
    <text evidence="5">The sequence shown here is derived from an EMBL/GenBank/DDBJ whole genome shotgun (WGS) entry which is preliminary data.</text>
</comment>
<organism evidence="5 6">
    <name type="scientific">Salinisphaera dokdonensis CL-ES53</name>
    <dbReference type="NCBI Taxonomy" id="1304272"/>
    <lineage>
        <taxon>Bacteria</taxon>
        <taxon>Pseudomonadati</taxon>
        <taxon>Pseudomonadota</taxon>
        <taxon>Gammaproteobacteria</taxon>
        <taxon>Salinisphaerales</taxon>
        <taxon>Salinisphaeraceae</taxon>
        <taxon>Salinisphaera</taxon>
    </lineage>
</organism>
<sequence length="61" mass="6699">MLVYERRAGEALQLGDEIEVRVLDTDGQTVRIGVEAPRDVRIEAVDAATPEDDSETGTNQK</sequence>
<evidence type="ECO:0000256" key="3">
    <source>
        <dbReference type="ARBA" id="ARBA00022884"/>
    </source>
</evidence>
<evidence type="ECO:0000256" key="1">
    <source>
        <dbReference type="ARBA" id="ARBA00022490"/>
    </source>
</evidence>
<dbReference type="InterPro" id="IPR003751">
    <property type="entry name" value="CsrA"/>
</dbReference>
<accession>A0ABV2B2F4</accession>
<keyword evidence="3" id="KW-0694">RNA-binding</keyword>
<evidence type="ECO:0000313" key="5">
    <source>
        <dbReference type="EMBL" id="MES1929573.1"/>
    </source>
</evidence>
<dbReference type="InterPro" id="IPR036107">
    <property type="entry name" value="CsrA_sf"/>
</dbReference>
<dbReference type="RefSeq" id="WP_353111082.1">
    <property type="nucleotide sequence ID" value="NZ_APND01000003.1"/>
</dbReference>
<proteinExistence type="predicted"/>
<keyword evidence="6" id="KW-1185">Reference proteome</keyword>
<keyword evidence="4" id="KW-0010">Activator</keyword>